<protein>
    <submittedName>
        <fullName evidence="1">Uncharacterized protein</fullName>
    </submittedName>
</protein>
<proteinExistence type="predicted"/>
<gene>
    <name evidence="1" type="ORF">TNIN_474841</name>
</gene>
<reference evidence="1" key="1">
    <citation type="submission" date="2020-08" db="EMBL/GenBank/DDBJ databases">
        <title>Multicomponent nature underlies the extraordinary mechanical properties of spider dragline silk.</title>
        <authorList>
            <person name="Kono N."/>
            <person name="Nakamura H."/>
            <person name="Mori M."/>
            <person name="Yoshida Y."/>
            <person name="Ohtoshi R."/>
            <person name="Malay A.D."/>
            <person name="Moran D.A.P."/>
            <person name="Tomita M."/>
            <person name="Numata K."/>
            <person name="Arakawa K."/>
        </authorList>
    </citation>
    <scope>NUCLEOTIDE SEQUENCE</scope>
</reference>
<comment type="caution">
    <text evidence="1">The sequence shown here is derived from an EMBL/GenBank/DDBJ whole genome shotgun (WGS) entry which is preliminary data.</text>
</comment>
<dbReference type="Proteomes" id="UP000886998">
    <property type="component" value="Unassembled WGS sequence"/>
</dbReference>
<feature type="non-terminal residue" evidence="1">
    <location>
        <position position="35"/>
    </location>
</feature>
<dbReference type="AlphaFoldDB" id="A0A8X6WQ18"/>
<name>A0A8X6WQ18_9ARAC</name>
<accession>A0A8X6WQ18</accession>
<organism evidence="1 2">
    <name type="scientific">Trichonephila inaurata madagascariensis</name>
    <dbReference type="NCBI Taxonomy" id="2747483"/>
    <lineage>
        <taxon>Eukaryota</taxon>
        <taxon>Metazoa</taxon>
        <taxon>Ecdysozoa</taxon>
        <taxon>Arthropoda</taxon>
        <taxon>Chelicerata</taxon>
        <taxon>Arachnida</taxon>
        <taxon>Araneae</taxon>
        <taxon>Araneomorphae</taxon>
        <taxon>Entelegynae</taxon>
        <taxon>Araneoidea</taxon>
        <taxon>Nephilidae</taxon>
        <taxon>Trichonephila</taxon>
        <taxon>Trichonephila inaurata</taxon>
    </lineage>
</organism>
<dbReference type="EMBL" id="BMAV01000879">
    <property type="protein sequence ID" value="GFY38487.1"/>
    <property type="molecule type" value="Genomic_DNA"/>
</dbReference>
<evidence type="ECO:0000313" key="1">
    <source>
        <dbReference type="EMBL" id="GFY38487.1"/>
    </source>
</evidence>
<sequence length="35" mass="3811">MACSPDVQKPTHYGKNTPTGVFEREMCQADISVVA</sequence>
<evidence type="ECO:0000313" key="2">
    <source>
        <dbReference type="Proteomes" id="UP000886998"/>
    </source>
</evidence>
<keyword evidence="2" id="KW-1185">Reference proteome</keyword>